<dbReference type="Gene3D" id="3.40.50.1470">
    <property type="entry name" value="Peptidyl-tRNA hydrolase"/>
    <property type="match status" value="1"/>
</dbReference>
<dbReference type="SUPFAM" id="SSF53178">
    <property type="entry name" value="Peptidyl-tRNA hydrolase-like"/>
    <property type="match status" value="1"/>
</dbReference>
<dbReference type="InterPro" id="IPR001328">
    <property type="entry name" value="Pept_tRNA_hydro"/>
</dbReference>
<sequence>MSSIKLIVGLGNPGAEYAATRHNAGFWWVDQLARDAGISLRHDVKFHGLAGRARLDGREVWLLEPQTYMNKSGLSVVALAQFYKILPNEILVVHDELDLPAGQIKLKQGGGHGGHNGLRDIQAHLSTPAFWRLRVGVGHPGNRNEVVNFVLKPPRKEEQDAIDDALTRAHHILPMLLAGETGAAMQKLHTDDSKMRPHKPAPGA</sequence>
<dbReference type="EC" id="3.1.1.29" evidence="1 7"/>
<comment type="function">
    <text evidence="7">Hydrolyzes ribosome-free peptidyl-tRNAs (with 1 or more amino acids incorporated), which drop off the ribosome during protein synthesis, or as a result of ribosome stalling.</text>
</comment>
<comment type="function">
    <text evidence="7">Catalyzes the release of premature peptidyl moieties from peptidyl-tRNA molecules trapped in stalled 50S ribosomal subunits, and thus maintains levels of free tRNAs and 50S ribosomes.</text>
</comment>
<evidence type="ECO:0000256" key="6">
    <source>
        <dbReference type="ARBA" id="ARBA00050038"/>
    </source>
</evidence>
<reference evidence="9 10" key="1">
    <citation type="submission" date="2021-01" db="EMBL/GenBank/DDBJ databases">
        <title>Draft Genome Sequence and Polyhydroxyalkanoate Biosynthetic Potential of Jeongeupia naejangsanensis Type Strain DSM 24253.</title>
        <authorList>
            <person name="Turrini P."/>
            <person name="Artuso I."/>
            <person name="Lugli G.A."/>
            <person name="Frangipani E."/>
            <person name="Ventura M."/>
            <person name="Visca P."/>
        </authorList>
    </citation>
    <scope>NUCLEOTIDE SEQUENCE [LARGE SCALE GENOMIC DNA]</scope>
    <source>
        <strain evidence="9 10">DSM 24253</strain>
    </source>
</reference>
<dbReference type="CDD" id="cd00462">
    <property type="entry name" value="PTH"/>
    <property type="match status" value="1"/>
</dbReference>
<dbReference type="PANTHER" id="PTHR17224">
    <property type="entry name" value="PEPTIDYL-TRNA HYDROLASE"/>
    <property type="match status" value="1"/>
</dbReference>
<dbReference type="Pfam" id="PF01195">
    <property type="entry name" value="Pept_tRNA_hydro"/>
    <property type="match status" value="1"/>
</dbReference>
<dbReference type="EMBL" id="JAESND010000003">
    <property type="protein sequence ID" value="MBM3115879.1"/>
    <property type="molecule type" value="Genomic_DNA"/>
</dbReference>
<gene>
    <name evidence="7 9" type="primary">pth</name>
    <name evidence="9" type="ORF">JMJ54_08555</name>
</gene>
<dbReference type="InterPro" id="IPR018171">
    <property type="entry name" value="Pept_tRNA_hydro_CS"/>
</dbReference>
<feature type="site" description="Discriminates between blocked and unblocked aminoacyl-tRNA" evidence="7">
    <location>
        <position position="12"/>
    </location>
</feature>
<keyword evidence="7" id="KW-0963">Cytoplasm</keyword>
<comment type="caution">
    <text evidence="9">The sequence shown here is derived from an EMBL/GenBank/DDBJ whole genome shotgun (WGS) entry which is preliminary data.</text>
</comment>
<accession>A0ABS2BM73</accession>
<evidence type="ECO:0000256" key="3">
    <source>
        <dbReference type="ARBA" id="ARBA00022801"/>
    </source>
</evidence>
<keyword evidence="4 7" id="KW-0694">RNA-binding</keyword>
<feature type="active site" description="Proton acceptor" evidence="7">
    <location>
        <position position="22"/>
    </location>
</feature>
<evidence type="ECO:0000256" key="8">
    <source>
        <dbReference type="SAM" id="MobiDB-lite"/>
    </source>
</evidence>
<feature type="site" description="Stabilizes the basic form of H active site to accept a proton" evidence="7">
    <location>
        <position position="95"/>
    </location>
</feature>
<name>A0ABS2BM73_9NEIS</name>
<evidence type="ECO:0000313" key="9">
    <source>
        <dbReference type="EMBL" id="MBM3115879.1"/>
    </source>
</evidence>
<dbReference type="Proteomes" id="UP000809431">
    <property type="component" value="Unassembled WGS sequence"/>
</dbReference>
<keyword evidence="3 7" id="KW-0378">Hydrolase</keyword>
<evidence type="ECO:0000256" key="4">
    <source>
        <dbReference type="ARBA" id="ARBA00022884"/>
    </source>
</evidence>
<evidence type="ECO:0000256" key="2">
    <source>
        <dbReference type="ARBA" id="ARBA00022555"/>
    </source>
</evidence>
<evidence type="ECO:0000313" key="10">
    <source>
        <dbReference type="Proteomes" id="UP000809431"/>
    </source>
</evidence>
<dbReference type="InterPro" id="IPR036416">
    <property type="entry name" value="Pept_tRNA_hydro_sf"/>
</dbReference>
<dbReference type="GO" id="GO:0004045">
    <property type="term" value="F:peptidyl-tRNA hydrolase activity"/>
    <property type="evidence" value="ECO:0007669"/>
    <property type="project" value="UniProtKB-EC"/>
</dbReference>
<feature type="region of interest" description="Disordered" evidence="8">
    <location>
        <begin position="184"/>
        <end position="204"/>
    </location>
</feature>
<feature type="binding site" evidence="7">
    <location>
        <position position="70"/>
    </location>
    <ligand>
        <name>tRNA</name>
        <dbReference type="ChEBI" id="CHEBI:17843"/>
    </ligand>
</feature>
<dbReference type="RefSeq" id="WP_203537802.1">
    <property type="nucleotide sequence ID" value="NZ_JAESND010000003.1"/>
</dbReference>
<keyword evidence="2 7" id="KW-0820">tRNA-binding</keyword>
<dbReference type="HAMAP" id="MF_00083">
    <property type="entry name" value="Pept_tRNA_hydro_bact"/>
    <property type="match status" value="1"/>
</dbReference>
<comment type="subcellular location">
    <subcellularLocation>
        <location evidence="7">Cytoplasm</location>
    </subcellularLocation>
</comment>
<feature type="binding site" evidence="7">
    <location>
        <position position="68"/>
    </location>
    <ligand>
        <name>tRNA</name>
        <dbReference type="ChEBI" id="CHEBI:17843"/>
    </ligand>
</feature>
<proteinExistence type="inferred from homology"/>
<dbReference type="PROSITE" id="PS01196">
    <property type="entry name" value="PEPT_TRNA_HYDROL_2"/>
    <property type="match status" value="1"/>
</dbReference>
<keyword evidence="10" id="KW-1185">Reference proteome</keyword>
<comment type="catalytic activity">
    <reaction evidence="7">
        <text>an N-acyl-L-alpha-aminoacyl-tRNA + H2O = an N-acyl-L-amino acid + a tRNA + H(+)</text>
        <dbReference type="Rhea" id="RHEA:54448"/>
        <dbReference type="Rhea" id="RHEA-COMP:10123"/>
        <dbReference type="Rhea" id="RHEA-COMP:13883"/>
        <dbReference type="ChEBI" id="CHEBI:15377"/>
        <dbReference type="ChEBI" id="CHEBI:15378"/>
        <dbReference type="ChEBI" id="CHEBI:59874"/>
        <dbReference type="ChEBI" id="CHEBI:78442"/>
        <dbReference type="ChEBI" id="CHEBI:138191"/>
        <dbReference type="EC" id="3.1.1.29"/>
    </reaction>
</comment>
<dbReference type="NCBIfam" id="TIGR00447">
    <property type="entry name" value="pth"/>
    <property type="match status" value="1"/>
</dbReference>
<evidence type="ECO:0000256" key="1">
    <source>
        <dbReference type="ARBA" id="ARBA00013260"/>
    </source>
</evidence>
<evidence type="ECO:0000256" key="5">
    <source>
        <dbReference type="ARBA" id="ARBA00038063"/>
    </source>
</evidence>
<evidence type="ECO:0000256" key="7">
    <source>
        <dbReference type="HAMAP-Rule" id="MF_00083"/>
    </source>
</evidence>
<feature type="binding site" evidence="7">
    <location>
        <position position="116"/>
    </location>
    <ligand>
        <name>tRNA</name>
        <dbReference type="ChEBI" id="CHEBI:17843"/>
    </ligand>
</feature>
<dbReference type="PANTHER" id="PTHR17224:SF1">
    <property type="entry name" value="PEPTIDYL-TRNA HYDROLASE"/>
    <property type="match status" value="1"/>
</dbReference>
<feature type="binding site" evidence="7">
    <location>
        <position position="17"/>
    </location>
    <ligand>
        <name>tRNA</name>
        <dbReference type="ChEBI" id="CHEBI:17843"/>
    </ligand>
</feature>
<protein>
    <recommendedName>
        <fullName evidence="6 7">Peptidyl-tRNA hydrolase</fullName>
        <shortName evidence="7">Pth</shortName>
        <ecNumber evidence="1 7">3.1.1.29</ecNumber>
    </recommendedName>
</protein>
<organism evidence="9 10">
    <name type="scientific">Jeongeupia naejangsanensis</name>
    <dbReference type="NCBI Taxonomy" id="613195"/>
    <lineage>
        <taxon>Bacteria</taxon>
        <taxon>Pseudomonadati</taxon>
        <taxon>Pseudomonadota</taxon>
        <taxon>Betaproteobacteria</taxon>
        <taxon>Neisseriales</taxon>
        <taxon>Chitinibacteraceae</taxon>
        <taxon>Jeongeupia</taxon>
    </lineage>
</organism>
<comment type="similarity">
    <text evidence="5 7">Belongs to the PTH family.</text>
</comment>
<comment type="subunit">
    <text evidence="7">Monomer.</text>
</comment>